<dbReference type="STRING" id="1121455.SAMN02745728_01701"/>
<reference evidence="1 2" key="1">
    <citation type="submission" date="2016-12" db="EMBL/GenBank/DDBJ databases">
        <authorList>
            <person name="Song W.-J."/>
            <person name="Kurnit D.M."/>
        </authorList>
    </citation>
    <scope>NUCLEOTIDE SEQUENCE [LARGE SCALE GENOMIC DNA]</scope>
    <source>
        <strain evidence="1 2">DSM 11393</strain>
    </source>
</reference>
<evidence type="ECO:0000313" key="1">
    <source>
        <dbReference type="EMBL" id="SHN66855.1"/>
    </source>
</evidence>
<evidence type="ECO:0000313" key="2">
    <source>
        <dbReference type="Proteomes" id="UP000186469"/>
    </source>
</evidence>
<dbReference type="Proteomes" id="UP000186469">
    <property type="component" value="Unassembled WGS sequence"/>
</dbReference>
<keyword evidence="2" id="KW-1185">Reference proteome</keyword>
<proteinExistence type="predicted"/>
<gene>
    <name evidence="1" type="ORF">SAMN02745728_01701</name>
</gene>
<dbReference type="RefSeq" id="WP_072697393.1">
    <property type="nucleotide sequence ID" value="NZ_FRDI01000008.1"/>
</dbReference>
<dbReference type="AlphaFoldDB" id="A0A1M7T808"/>
<organism evidence="1 2">
    <name type="scientific">Desulfovibrio litoralis DSM 11393</name>
    <dbReference type="NCBI Taxonomy" id="1121455"/>
    <lineage>
        <taxon>Bacteria</taxon>
        <taxon>Pseudomonadati</taxon>
        <taxon>Thermodesulfobacteriota</taxon>
        <taxon>Desulfovibrionia</taxon>
        <taxon>Desulfovibrionales</taxon>
        <taxon>Desulfovibrionaceae</taxon>
        <taxon>Desulfovibrio</taxon>
    </lineage>
</organism>
<name>A0A1M7T808_9BACT</name>
<dbReference type="EMBL" id="FRDI01000008">
    <property type="protein sequence ID" value="SHN66855.1"/>
    <property type="molecule type" value="Genomic_DNA"/>
</dbReference>
<sequence length="199" mass="22494">MQAQTALTASIVSIYNLSLARLGGHQLGRINSPYEDSTEASLCNNLYPHIRDLSLSSYAWNFARKKETLAIVESSIVNAEYPFCFKLPADCLRPICLEGHNQDNQPTPFIIRERDLLTGSNPAVLEYIARIEDPNLWTMSFKNAVAWGLASELATALTNDINKQMRYLEFYHRSLADAFSSERNTEKPAKLPNPWLEAR</sequence>
<protein>
    <submittedName>
        <fullName evidence="1">Uncharacterized protein</fullName>
    </submittedName>
</protein>
<accession>A0A1M7T808</accession>
<dbReference type="OrthoDB" id="7278537at2"/>